<organism evidence="3 4">
    <name type="scientific">Carex littledalei</name>
    <dbReference type="NCBI Taxonomy" id="544730"/>
    <lineage>
        <taxon>Eukaryota</taxon>
        <taxon>Viridiplantae</taxon>
        <taxon>Streptophyta</taxon>
        <taxon>Embryophyta</taxon>
        <taxon>Tracheophyta</taxon>
        <taxon>Spermatophyta</taxon>
        <taxon>Magnoliopsida</taxon>
        <taxon>Liliopsida</taxon>
        <taxon>Poales</taxon>
        <taxon>Cyperaceae</taxon>
        <taxon>Cyperoideae</taxon>
        <taxon>Cariceae</taxon>
        <taxon>Carex</taxon>
        <taxon>Carex subgen. Euthyceras</taxon>
    </lineage>
</organism>
<name>A0A833VGX1_9POAL</name>
<evidence type="ECO:0000313" key="4">
    <source>
        <dbReference type="Proteomes" id="UP000623129"/>
    </source>
</evidence>
<feature type="domain" description="Cyclin C-terminal" evidence="2">
    <location>
        <begin position="2"/>
        <end position="51"/>
    </location>
</feature>
<dbReference type="Pfam" id="PF02984">
    <property type="entry name" value="Cyclin_C"/>
    <property type="match status" value="1"/>
</dbReference>
<dbReference type="OrthoDB" id="5590282at2759"/>
<protein>
    <submittedName>
        <fullName evidence="3">Cyclin-A2-2</fullName>
    </submittedName>
</protein>
<dbReference type="InterPro" id="IPR004367">
    <property type="entry name" value="Cyclin_C-dom"/>
</dbReference>
<dbReference type="SUPFAM" id="SSF47954">
    <property type="entry name" value="Cyclin-like"/>
    <property type="match status" value="1"/>
</dbReference>
<accession>A0A833VGX1</accession>
<keyword evidence="1" id="KW-0472">Membrane</keyword>
<keyword evidence="1" id="KW-0812">Transmembrane</keyword>
<comment type="caution">
    <text evidence="3">The sequence shown here is derived from an EMBL/GenBank/DDBJ whole genome shotgun (WGS) entry which is preliminary data.</text>
</comment>
<gene>
    <name evidence="3" type="ORF">FCM35_KLT15473</name>
</gene>
<feature type="transmembrane region" description="Helical" evidence="1">
    <location>
        <begin position="20"/>
        <end position="37"/>
    </location>
</feature>
<dbReference type="Proteomes" id="UP000623129">
    <property type="component" value="Unassembled WGS sequence"/>
</dbReference>
<dbReference type="EMBL" id="SWLB01000003">
    <property type="protein sequence ID" value="KAF3339702.1"/>
    <property type="molecule type" value="Genomic_DNA"/>
</dbReference>
<reference evidence="3" key="1">
    <citation type="submission" date="2020-01" db="EMBL/GenBank/DDBJ databases">
        <title>Genome sequence of Kobresia littledalei, the first chromosome-level genome in the family Cyperaceae.</title>
        <authorList>
            <person name="Qu G."/>
        </authorList>
    </citation>
    <scope>NUCLEOTIDE SEQUENCE</scope>
    <source>
        <strain evidence="3">C.B.Clarke</strain>
        <tissue evidence="3">Leaf</tissue>
    </source>
</reference>
<proteinExistence type="predicted"/>
<keyword evidence="4" id="KW-1185">Reference proteome</keyword>
<evidence type="ECO:0000313" key="3">
    <source>
        <dbReference type="EMBL" id="KAF3339702.1"/>
    </source>
</evidence>
<sequence>MHLTNFMAELTLVEYSFLKFLPSVIASAAFFLAQWTLDQSTNPWELLVHFCNWTIEPVKYKLDKSSSMDV</sequence>
<dbReference type="InterPro" id="IPR036915">
    <property type="entry name" value="Cyclin-like_sf"/>
</dbReference>
<dbReference type="AlphaFoldDB" id="A0A833VGX1"/>
<evidence type="ECO:0000256" key="1">
    <source>
        <dbReference type="SAM" id="Phobius"/>
    </source>
</evidence>
<evidence type="ECO:0000259" key="2">
    <source>
        <dbReference type="Pfam" id="PF02984"/>
    </source>
</evidence>
<dbReference type="Gene3D" id="1.10.472.10">
    <property type="entry name" value="Cyclin-like"/>
    <property type="match status" value="1"/>
</dbReference>
<keyword evidence="1" id="KW-1133">Transmembrane helix</keyword>